<evidence type="ECO:0000313" key="1">
    <source>
        <dbReference type="EMBL" id="EMJ94800.1"/>
    </source>
</evidence>
<evidence type="ECO:0000313" key="2">
    <source>
        <dbReference type="Proteomes" id="UP000011988"/>
    </source>
</evidence>
<protein>
    <submittedName>
        <fullName evidence="1">Uncharacterized protein</fullName>
    </submittedName>
</protein>
<comment type="caution">
    <text evidence="1">The sequence shown here is derived from an EMBL/GenBank/DDBJ whole genome shotgun (WGS) entry which is preliminary data.</text>
</comment>
<accession>M6D8A8</accession>
<reference evidence="1 2" key="1">
    <citation type="submission" date="2013-01" db="EMBL/GenBank/DDBJ databases">
        <authorList>
            <person name="Harkins D.M."/>
            <person name="Durkin A.S."/>
            <person name="Brinkac L.M."/>
            <person name="Haft D.H."/>
            <person name="Selengut J.D."/>
            <person name="Sanka R."/>
            <person name="DePew J."/>
            <person name="Purushe J."/>
            <person name="Galloway R.L."/>
            <person name="Vinetz J.M."/>
            <person name="Sutton G.G."/>
            <person name="Nierman W.C."/>
            <person name="Fouts D.E."/>
        </authorList>
    </citation>
    <scope>NUCLEOTIDE SEQUENCE [LARGE SCALE GENOMIC DNA]</scope>
    <source>
        <strain evidence="1 2">79601</strain>
    </source>
</reference>
<name>M6D8A8_9LEPT</name>
<gene>
    <name evidence="1" type="ORF">LEP1GSC194_3141</name>
</gene>
<dbReference type="PATRIC" id="fig|1218565.3.peg.2234"/>
<sequence>MKTISLPVWKNPKICACGNAAELQEHFGYRTRVLNYYVACDECEKITIFYRTAVEAVDAWNRDELDTEE</sequence>
<organism evidence="1 2">
    <name type="scientific">Leptospira alstonii serovar Sichuan str. 79601</name>
    <dbReference type="NCBI Taxonomy" id="1218565"/>
    <lineage>
        <taxon>Bacteria</taxon>
        <taxon>Pseudomonadati</taxon>
        <taxon>Spirochaetota</taxon>
        <taxon>Spirochaetia</taxon>
        <taxon>Leptospirales</taxon>
        <taxon>Leptospiraceae</taxon>
        <taxon>Leptospira</taxon>
    </lineage>
</organism>
<dbReference type="EMBL" id="ANIK01000045">
    <property type="protein sequence ID" value="EMJ94800.1"/>
    <property type="molecule type" value="Genomic_DNA"/>
</dbReference>
<dbReference type="AlphaFoldDB" id="M6D8A8"/>
<proteinExistence type="predicted"/>
<dbReference type="RefSeq" id="WP_020773495.1">
    <property type="nucleotide sequence ID" value="NZ_ANIK01000045.1"/>
</dbReference>
<dbReference type="Proteomes" id="UP000011988">
    <property type="component" value="Unassembled WGS sequence"/>
</dbReference>